<keyword evidence="4" id="KW-1185">Reference proteome</keyword>
<dbReference type="InterPro" id="IPR001173">
    <property type="entry name" value="Glyco_trans_2-like"/>
</dbReference>
<dbReference type="PANTHER" id="PTHR48090">
    <property type="entry name" value="UNDECAPRENYL-PHOSPHATE 4-DEOXY-4-FORMAMIDO-L-ARABINOSE TRANSFERASE-RELATED"/>
    <property type="match status" value="1"/>
</dbReference>
<proteinExistence type="inferred from homology"/>
<dbReference type="RefSeq" id="WP_083118049.1">
    <property type="nucleotide sequence ID" value="NZ_JACKUO010000022.1"/>
</dbReference>
<evidence type="ECO:0000313" key="3">
    <source>
        <dbReference type="EMBL" id="ORB54741.1"/>
    </source>
</evidence>
<dbReference type="Gene3D" id="3.90.550.10">
    <property type="entry name" value="Spore Coat Polysaccharide Biosynthesis Protein SpsA, Chain A"/>
    <property type="match status" value="1"/>
</dbReference>
<sequence length="282" mass="31652">MTLLIVTPMHNEIDNVAGLVETLRAQRFQDFDWVVVDDGSTDGTAERLREVDTENMATILAKDNSGGLLTGSEFKAWRHGVVTALPKKPYTHVMKMDADVRLAPDYLERIVARAQGPIGIAGGIVVTKGMAEQKFHVQGSVKLYTIEAYRATESMPEEHGFDAVDEMAASLAGLQTYVDTDAHFDLTRAVGASEGEINGRYRNGRTCRWTGYSFPYFVLHCIRYIFRRPYVVGFFAVVWGYVSAGPGPFAREIKREHARIQREKLGRALRNPLGFWRDAYKV</sequence>
<dbReference type="Pfam" id="PF00535">
    <property type="entry name" value="Glycos_transf_2"/>
    <property type="match status" value="1"/>
</dbReference>
<evidence type="ECO:0000259" key="2">
    <source>
        <dbReference type="Pfam" id="PF00535"/>
    </source>
</evidence>
<dbReference type="InterPro" id="IPR050256">
    <property type="entry name" value="Glycosyltransferase_2"/>
</dbReference>
<evidence type="ECO:0000256" key="1">
    <source>
        <dbReference type="ARBA" id="ARBA00006739"/>
    </source>
</evidence>
<evidence type="ECO:0000313" key="4">
    <source>
        <dbReference type="Proteomes" id="UP000192534"/>
    </source>
</evidence>
<organism evidence="3 4">
    <name type="scientific">Mycolicibacterium rhodesiae</name>
    <name type="common">Mycobacterium rhodesiae</name>
    <dbReference type="NCBI Taxonomy" id="36814"/>
    <lineage>
        <taxon>Bacteria</taxon>
        <taxon>Bacillati</taxon>
        <taxon>Actinomycetota</taxon>
        <taxon>Actinomycetes</taxon>
        <taxon>Mycobacteriales</taxon>
        <taxon>Mycobacteriaceae</taxon>
        <taxon>Mycolicibacterium</taxon>
    </lineage>
</organism>
<name>A0A1X0IZF5_MYCRH</name>
<dbReference type="Proteomes" id="UP000192534">
    <property type="component" value="Unassembled WGS sequence"/>
</dbReference>
<comment type="caution">
    <text evidence="3">The sequence shown here is derived from an EMBL/GenBank/DDBJ whole genome shotgun (WGS) entry which is preliminary data.</text>
</comment>
<reference evidence="3 4" key="1">
    <citation type="submission" date="2016-12" db="EMBL/GenBank/DDBJ databases">
        <title>The new phylogeny of genus Mycobacterium.</title>
        <authorList>
            <person name="Tortoli E."/>
            <person name="Trovato A."/>
            <person name="Cirillo D.M."/>
        </authorList>
    </citation>
    <scope>NUCLEOTIDE SEQUENCE [LARGE SCALE GENOMIC DNA]</scope>
    <source>
        <strain evidence="3 4">DSM 44223</strain>
    </source>
</reference>
<gene>
    <name evidence="3" type="ORF">BST42_08020</name>
</gene>
<dbReference type="AlphaFoldDB" id="A0A1X0IZF5"/>
<comment type="similarity">
    <text evidence="1">Belongs to the glycosyltransferase 2 family.</text>
</comment>
<dbReference type="InterPro" id="IPR029044">
    <property type="entry name" value="Nucleotide-diphossugar_trans"/>
</dbReference>
<protein>
    <recommendedName>
        <fullName evidence="2">Glycosyltransferase 2-like domain-containing protein</fullName>
    </recommendedName>
</protein>
<accession>A0A1X0IZF5</accession>
<feature type="domain" description="Glycosyltransferase 2-like" evidence="2">
    <location>
        <begin position="5"/>
        <end position="145"/>
    </location>
</feature>
<dbReference type="EMBL" id="MVIH01000003">
    <property type="protein sequence ID" value="ORB54741.1"/>
    <property type="molecule type" value="Genomic_DNA"/>
</dbReference>
<dbReference type="SUPFAM" id="SSF53448">
    <property type="entry name" value="Nucleotide-diphospho-sugar transferases"/>
    <property type="match status" value="1"/>
</dbReference>
<dbReference type="OrthoDB" id="9810303at2"/>